<comment type="caution">
    <text evidence="3">The sequence shown here is derived from an EMBL/GenBank/DDBJ whole genome shotgun (WGS) entry which is preliminary data.</text>
</comment>
<dbReference type="Gene3D" id="3.10.129.10">
    <property type="entry name" value="Hotdog Thioesterase"/>
    <property type="match status" value="1"/>
</dbReference>
<sequence>MTFTYERKANYYETDMMGVVHHSNYLRYFEEARIAFMDSLGIPYKELEENGIMSPVLSVQCEYKRMVQFGETMLIKVSLIEYNGIRMKLNYEIVDKKSGKVTTRGITSHCFLSKNGRPVSLKNNMTEYHEKFLECLDKVSDNQ</sequence>
<dbReference type="Proteomes" id="UP001431199">
    <property type="component" value="Unassembled WGS sequence"/>
</dbReference>
<accession>A0ABT2M0V1</accession>
<dbReference type="EMBL" id="JAODBU010000003">
    <property type="protein sequence ID" value="MCT7398047.1"/>
    <property type="molecule type" value="Genomic_DNA"/>
</dbReference>
<reference evidence="3" key="1">
    <citation type="submission" date="2022-09" db="EMBL/GenBank/DDBJ databases">
        <title>Eubacterium sp. LFL-14 isolated from human feces.</title>
        <authorList>
            <person name="Liu F."/>
        </authorList>
    </citation>
    <scope>NUCLEOTIDE SEQUENCE</scope>
    <source>
        <strain evidence="3">LFL-14</strain>
    </source>
</reference>
<dbReference type="Pfam" id="PF13279">
    <property type="entry name" value="4HBT_2"/>
    <property type="match status" value="1"/>
</dbReference>
<evidence type="ECO:0000313" key="4">
    <source>
        <dbReference type="Proteomes" id="UP001431199"/>
    </source>
</evidence>
<dbReference type="SUPFAM" id="SSF54637">
    <property type="entry name" value="Thioesterase/thiol ester dehydrase-isomerase"/>
    <property type="match status" value="1"/>
</dbReference>
<keyword evidence="2" id="KW-0378">Hydrolase</keyword>
<dbReference type="PANTHER" id="PTHR31793:SF27">
    <property type="entry name" value="NOVEL THIOESTERASE SUPERFAMILY DOMAIN AND SAPOSIN A-TYPE DOMAIN CONTAINING PROTEIN (0610012H03RIK)"/>
    <property type="match status" value="1"/>
</dbReference>
<evidence type="ECO:0000313" key="3">
    <source>
        <dbReference type="EMBL" id="MCT7398047.1"/>
    </source>
</evidence>
<comment type="similarity">
    <text evidence="1">Belongs to the 4-hydroxybenzoyl-CoA thioesterase family.</text>
</comment>
<name>A0ABT2M0V1_9FIRM</name>
<organism evidence="3 4">
    <name type="scientific">Eubacterium album</name>
    <dbReference type="NCBI Taxonomy" id="2978477"/>
    <lineage>
        <taxon>Bacteria</taxon>
        <taxon>Bacillati</taxon>
        <taxon>Bacillota</taxon>
        <taxon>Clostridia</taxon>
        <taxon>Eubacteriales</taxon>
        <taxon>Eubacteriaceae</taxon>
        <taxon>Eubacterium</taxon>
    </lineage>
</organism>
<dbReference type="CDD" id="cd00586">
    <property type="entry name" value="4HBT"/>
    <property type="match status" value="1"/>
</dbReference>
<dbReference type="InterPro" id="IPR029069">
    <property type="entry name" value="HotDog_dom_sf"/>
</dbReference>
<dbReference type="InterPro" id="IPR006684">
    <property type="entry name" value="YbgC/YbaW"/>
</dbReference>
<dbReference type="PIRSF" id="PIRSF003230">
    <property type="entry name" value="YbgC"/>
    <property type="match status" value="1"/>
</dbReference>
<keyword evidence="4" id="KW-1185">Reference proteome</keyword>
<dbReference type="PANTHER" id="PTHR31793">
    <property type="entry name" value="4-HYDROXYBENZOYL-COA THIOESTERASE FAMILY MEMBER"/>
    <property type="match status" value="1"/>
</dbReference>
<proteinExistence type="inferred from homology"/>
<dbReference type="InterPro" id="IPR050563">
    <property type="entry name" value="4-hydroxybenzoyl-CoA_TE"/>
</dbReference>
<dbReference type="NCBIfam" id="TIGR00051">
    <property type="entry name" value="YbgC/FadM family acyl-CoA thioesterase"/>
    <property type="match status" value="1"/>
</dbReference>
<evidence type="ECO:0000256" key="1">
    <source>
        <dbReference type="ARBA" id="ARBA00005953"/>
    </source>
</evidence>
<gene>
    <name evidence="3" type="ORF">N5B56_02945</name>
</gene>
<dbReference type="RefSeq" id="WP_022089123.1">
    <property type="nucleotide sequence ID" value="NZ_JAODBU010000003.1"/>
</dbReference>
<evidence type="ECO:0000256" key="2">
    <source>
        <dbReference type="ARBA" id="ARBA00022801"/>
    </source>
</evidence>
<protein>
    <submittedName>
        <fullName evidence="3">Acyl-CoA thioesterase</fullName>
    </submittedName>
</protein>